<dbReference type="EMBL" id="BMAV01019154">
    <property type="protein sequence ID" value="GFY71915.1"/>
    <property type="molecule type" value="Genomic_DNA"/>
</dbReference>
<evidence type="ECO:0000313" key="2">
    <source>
        <dbReference type="EMBL" id="GFY71915.1"/>
    </source>
</evidence>
<feature type="region of interest" description="Disordered" evidence="1">
    <location>
        <begin position="1"/>
        <end position="80"/>
    </location>
</feature>
<reference evidence="2" key="1">
    <citation type="submission" date="2020-08" db="EMBL/GenBank/DDBJ databases">
        <title>Multicomponent nature underlies the extraordinary mechanical properties of spider dragline silk.</title>
        <authorList>
            <person name="Kono N."/>
            <person name="Nakamura H."/>
            <person name="Mori M."/>
            <person name="Yoshida Y."/>
            <person name="Ohtoshi R."/>
            <person name="Malay A.D."/>
            <person name="Moran D.A.P."/>
            <person name="Tomita M."/>
            <person name="Numata K."/>
            <person name="Arakawa K."/>
        </authorList>
    </citation>
    <scope>NUCLEOTIDE SEQUENCE</scope>
</reference>
<comment type="caution">
    <text evidence="2">The sequence shown here is derived from an EMBL/GenBank/DDBJ whole genome shotgun (WGS) entry which is preliminary data.</text>
</comment>
<accession>A0A8X7CN90</accession>
<feature type="compositionally biased region" description="Low complexity" evidence="1">
    <location>
        <begin position="1"/>
        <end position="15"/>
    </location>
</feature>
<keyword evidence="3" id="KW-1185">Reference proteome</keyword>
<feature type="compositionally biased region" description="Polar residues" evidence="1">
    <location>
        <begin position="55"/>
        <end position="66"/>
    </location>
</feature>
<name>A0A8X7CN90_9ARAC</name>
<sequence length="80" mass="8459">MFKAGSSGGKAAPGKLDPAREVQPISSQEQSRNASSGGSRPTQKRPIQKIKPVPLQTSSTVQTRSPGTRGESKKQKVNIT</sequence>
<gene>
    <name evidence="2" type="ORF">TNIN_199791</name>
</gene>
<organism evidence="2 3">
    <name type="scientific">Trichonephila inaurata madagascariensis</name>
    <dbReference type="NCBI Taxonomy" id="2747483"/>
    <lineage>
        <taxon>Eukaryota</taxon>
        <taxon>Metazoa</taxon>
        <taxon>Ecdysozoa</taxon>
        <taxon>Arthropoda</taxon>
        <taxon>Chelicerata</taxon>
        <taxon>Arachnida</taxon>
        <taxon>Araneae</taxon>
        <taxon>Araneomorphae</taxon>
        <taxon>Entelegynae</taxon>
        <taxon>Araneoidea</taxon>
        <taxon>Nephilidae</taxon>
        <taxon>Trichonephila</taxon>
        <taxon>Trichonephila inaurata</taxon>
    </lineage>
</organism>
<proteinExistence type="predicted"/>
<dbReference type="AlphaFoldDB" id="A0A8X7CN90"/>
<dbReference type="Proteomes" id="UP000886998">
    <property type="component" value="Unassembled WGS sequence"/>
</dbReference>
<feature type="compositionally biased region" description="Polar residues" evidence="1">
    <location>
        <begin position="24"/>
        <end position="41"/>
    </location>
</feature>
<protein>
    <submittedName>
        <fullName evidence="2">Uncharacterized protein</fullName>
    </submittedName>
</protein>
<evidence type="ECO:0000313" key="3">
    <source>
        <dbReference type="Proteomes" id="UP000886998"/>
    </source>
</evidence>
<evidence type="ECO:0000256" key="1">
    <source>
        <dbReference type="SAM" id="MobiDB-lite"/>
    </source>
</evidence>